<name>A0A926URD2_9CYAN</name>
<dbReference type="AlphaFoldDB" id="A0A926URD2"/>
<organism evidence="1 2">
    <name type="scientific">Pseudanabaena cinerea FACHB-1277</name>
    <dbReference type="NCBI Taxonomy" id="2949581"/>
    <lineage>
        <taxon>Bacteria</taxon>
        <taxon>Bacillati</taxon>
        <taxon>Cyanobacteriota</taxon>
        <taxon>Cyanophyceae</taxon>
        <taxon>Pseudanabaenales</taxon>
        <taxon>Pseudanabaenaceae</taxon>
        <taxon>Pseudanabaena</taxon>
        <taxon>Pseudanabaena cinerea</taxon>
    </lineage>
</organism>
<keyword evidence="2" id="KW-1185">Reference proteome</keyword>
<reference evidence="1" key="2">
    <citation type="submission" date="2020-08" db="EMBL/GenBank/DDBJ databases">
        <authorList>
            <person name="Chen M."/>
            <person name="Teng W."/>
            <person name="Zhao L."/>
            <person name="Hu C."/>
            <person name="Zhou Y."/>
            <person name="Han B."/>
            <person name="Song L."/>
            <person name="Shu W."/>
        </authorList>
    </citation>
    <scope>NUCLEOTIDE SEQUENCE</scope>
    <source>
        <strain evidence="1">FACHB-1277</strain>
    </source>
</reference>
<comment type="caution">
    <text evidence="1">The sequence shown here is derived from an EMBL/GenBank/DDBJ whole genome shotgun (WGS) entry which is preliminary data.</text>
</comment>
<dbReference type="RefSeq" id="WP_190349804.1">
    <property type="nucleotide sequence ID" value="NZ_JACJPY010000008.1"/>
</dbReference>
<dbReference type="EMBL" id="JACJPY010000008">
    <property type="protein sequence ID" value="MBD2149438.1"/>
    <property type="molecule type" value="Genomic_DNA"/>
</dbReference>
<accession>A0A926URD2</accession>
<evidence type="ECO:0000313" key="2">
    <source>
        <dbReference type="Proteomes" id="UP000631421"/>
    </source>
</evidence>
<proteinExistence type="predicted"/>
<gene>
    <name evidence="1" type="ORF">H6F44_04755</name>
</gene>
<reference evidence="1" key="1">
    <citation type="journal article" date="2015" name="ISME J.">
        <title>Draft Genome Sequence of Streptomyces incarnatus NRRL8089, which Produces the Nucleoside Antibiotic Sinefungin.</title>
        <authorList>
            <person name="Oshima K."/>
            <person name="Hattori M."/>
            <person name="Shimizu H."/>
            <person name="Fukuda K."/>
            <person name="Nemoto M."/>
            <person name="Inagaki K."/>
            <person name="Tamura T."/>
        </authorList>
    </citation>
    <scope>NUCLEOTIDE SEQUENCE</scope>
    <source>
        <strain evidence="1">FACHB-1277</strain>
    </source>
</reference>
<protein>
    <submittedName>
        <fullName evidence="1">Uncharacterized protein</fullName>
    </submittedName>
</protein>
<dbReference type="Proteomes" id="UP000631421">
    <property type="component" value="Unassembled WGS sequence"/>
</dbReference>
<evidence type="ECO:0000313" key="1">
    <source>
        <dbReference type="EMBL" id="MBD2149438.1"/>
    </source>
</evidence>
<sequence>MNLPVNPVLQSLQSKIQALPQAQKLSVKVEAIDDLLKVTLNRSATTQEQQPNYDSVWESLRLFLRLSSKDLKGVFTQFMLVGRVEEKQEWSNSSSINSDGNIANTPKETLIGGSALVLILIVLGLLSRCAPTTSTAPTTPSVQTKDPNCLYIPESSVPRGMSYGDYKDKVKRETGAKCVFFTGG</sequence>